<accession>A0A5K8AL41</accession>
<evidence type="ECO:0000313" key="2">
    <source>
        <dbReference type="Proteomes" id="UP000422108"/>
    </source>
</evidence>
<reference evidence="1 2" key="1">
    <citation type="submission" date="2019-11" db="EMBL/GenBank/DDBJ databases">
        <title>Comparative genomics of hydrocarbon-degrading Desulfosarcina strains.</title>
        <authorList>
            <person name="Watanabe M."/>
            <person name="Kojima H."/>
            <person name="Fukui M."/>
        </authorList>
    </citation>
    <scope>NUCLEOTIDE SEQUENCE [LARGE SCALE GENOMIC DNA]</scope>
    <source>
        <strain evidence="2">oXyS1</strain>
    </source>
</reference>
<dbReference type="InterPro" id="IPR045851">
    <property type="entry name" value="AMP-bd_C_sf"/>
</dbReference>
<dbReference type="EMBL" id="AP021879">
    <property type="protein sequence ID" value="BBO93433.1"/>
    <property type="molecule type" value="Genomic_DNA"/>
</dbReference>
<evidence type="ECO:0008006" key="3">
    <source>
        <dbReference type="Google" id="ProtNLM"/>
    </source>
</evidence>
<organism evidence="1 2">
    <name type="scientific">Desulfosarcina ovata subsp. ovata</name>
    <dbReference type="NCBI Taxonomy" id="2752305"/>
    <lineage>
        <taxon>Bacteria</taxon>
        <taxon>Pseudomonadati</taxon>
        <taxon>Thermodesulfobacteriota</taxon>
        <taxon>Desulfobacteria</taxon>
        <taxon>Desulfobacterales</taxon>
        <taxon>Desulfosarcinaceae</taxon>
        <taxon>Desulfosarcina</taxon>
    </lineage>
</organism>
<protein>
    <recommendedName>
        <fullName evidence="3">AMP-binding enzyme C-terminal domain-containing protein</fullName>
    </recommendedName>
</protein>
<sequence>MHFHETERGIVNDFILHDFCGHQAVELRARINMIYLIDIHSILSEVHEFLSGKMARYKIPKSIVIMDELPTTVWGKIKKVELKRKHRERYQSVDHT</sequence>
<dbReference type="Gene3D" id="3.30.300.30">
    <property type="match status" value="1"/>
</dbReference>
<evidence type="ECO:0000313" key="1">
    <source>
        <dbReference type="EMBL" id="BBO93433.1"/>
    </source>
</evidence>
<proteinExistence type="predicted"/>
<dbReference type="AlphaFoldDB" id="A0A5K8AL41"/>
<keyword evidence="2" id="KW-1185">Reference proteome</keyword>
<dbReference type="Proteomes" id="UP000422108">
    <property type="component" value="Chromosome"/>
</dbReference>
<gene>
    <name evidence="1" type="ORF">DSCOOX_66130</name>
</gene>
<dbReference type="SUPFAM" id="SSF56801">
    <property type="entry name" value="Acetyl-CoA synthetase-like"/>
    <property type="match status" value="1"/>
</dbReference>
<name>A0A5K8AL41_9BACT</name>